<reference evidence="1" key="2">
    <citation type="submission" date="2013-09" db="EMBL/GenBank/DDBJ databases">
        <title>Draft genome sequence of Alistipes putredinis (DSM 17216).</title>
        <authorList>
            <person name="Sudarsanam P."/>
            <person name="Ley R."/>
            <person name="Guruge J."/>
            <person name="Turnbaugh P.J."/>
            <person name="Mahowald M."/>
            <person name="Liep D."/>
            <person name="Gordon J."/>
        </authorList>
    </citation>
    <scope>NUCLEOTIDE SEQUENCE</scope>
    <source>
        <strain evidence="1">DSM 17216</strain>
    </source>
</reference>
<dbReference type="GeneID" id="73802732"/>
<dbReference type="EMBL" id="ABFK02000020">
    <property type="protein sequence ID" value="EDS02741.1"/>
    <property type="molecule type" value="Genomic_DNA"/>
</dbReference>
<dbReference type="HOGENOM" id="CLU_1617316_0_0_10"/>
<dbReference type="RefSeq" id="WP_004328322.1">
    <property type="nucleotide sequence ID" value="NZ_DS499577.1"/>
</dbReference>
<dbReference type="AlphaFoldDB" id="B0MYQ5"/>
<organism evidence="1 2">
    <name type="scientific">Alistipes putredinis DSM 17216</name>
    <dbReference type="NCBI Taxonomy" id="445970"/>
    <lineage>
        <taxon>Bacteria</taxon>
        <taxon>Pseudomonadati</taxon>
        <taxon>Bacteroidota</taxon>
        <taxon>Bacteroidia</taxon>
        <taxon>Bacteroidales</taxon>
        <taxon>Rikenellaceae</taxon>
        <taxon>Alistipes</taxon>
    </lineage>
</organism>
<evidence type="ECO:0000313" key="2">
    <source>
        <dbReference type="Proteomes" id="UP000005819"/>
    </source>
</evidence>
<dbReference type="Proteomes" id="UP000005819">
    <property type="component" value="Unassembled WGS sequence"/>
</dbReference>
<reference evidence="1" key="1">
    <citation type="submission" date="2007-10" db="EMBL/GenBank/DDBJ databases">
        <authorList>
            <person name="Fulton L."/>
            <person name="Clifton S."/>
            <person name="Fulton B."/>
            <person name="Xu J."/>
            <person name="Minx P."/>
            <person name="Pepin K.H."/>
            <person name="Johnson M."/>
            <person name="Thiruvilangam P."/>
            <person name="Bhonagiri V."/>
            <person name="Nash W.E."/>
            <person name="Mardis E.R."/>
            <person name="Wilson R.K."/>
        </authorList>
    </citation>
    <scope>NUCLEOTIDE SEQUENCE [LARGE SCALE GENOMIC DNA]</scope>
    <source>
        <strain evidence="1">DSM 17216</strain>
    </source>
</reference>
<comment type="caution">
    <text evidence="1">The sequence shown here is derived from an EMBL/GenBank/DDBJ whole genome shotgun (WGS) entry which is preliminary data.</text>
</comment>
<evidence type="ECO:0000313" key="1">
    <source>
        <dbReference type="EMBL" id="EDS02741.1"/>
    </source>
</evidence>
<evidence type="ECO:0008006" key="3">
    <source>
        <dbReference type="Google" id="ProtNLM"/>
    </source>
</evidence>
<proteinExistence type="predicted"/>
<sequence length="163" mass="19418">MENKSKNTSEISQWIDNYLHISLDTEEYVEVRNFLILWNLFEAKWFKCNFGRNKRNIQNIHLTSDIFNQTLQYLQRRYITNGSTNERFMRLRLRNNDDTTSIQRVLLGLTNNSCDIIKAIIMIIYRYRNNLFHGEKAIASLPMQKDNFINANKFLIACLEATK</sequence>
<accession>B0MYQ5</accession>
<gene>
    <name evidence="1" type="ORF">ALIPUT_02272</name>
</gene>
<keyword evidence="2" id="KW-1185">Reference proteome</keyword>
<protein>
    <recommendedName>
        <fullName evidence="3">Apea-like HEPN domain-containing protein</fullName>
    </recommendedName>
</protein>
<name>B0MYQ5_9BACT</name>
<dbReference type="OrthoDB" id="1904255at2"/>